<evidence type="ECO:0000313" key="1">
    <source>
        <dbReference type="EMBL" id="KAJ8869457.1"/>
    </source>
</evidence>
<proteinExistence type="predicted"/>
<evidence type="ECO:0000313" key="2">
    <source>
        <dbReference type="Proteomes" id="UP001159363"/>
    </source>
</evidence>
<accession>A0ABQ9GD83</accession>
<dbReference type="EMBL" id="JARBHB010000013">
    <property type="protein sequence ID" value="KAJ8869457.1"/>
    <property type="molecule type" value="Genomic_DNA"/>
</dbReference>
<name>A0ABQ9GD83_9NEOP</name>
<gene>
    <name evidence="1" type="ORF">PR048_028447</name>
</gene>
<sequence length="68" mass="8031">MDQVTVTCPMKMTLAKFINKQKYLYTPNDYVDIMKAFRKKNPLVVTRMKPEEFDISANLEKCAINRKK</sequence>
<keyword evidence="2" id="KW-1185">Reference proteome</keyword>
<dbReference type="Proteomes" id="UP001159363">
    <property type="component" value="Chromosome 12"/>
</dbReference>
<organism evidence="1 2">
    <name type="scientific">Dryococelus australis</name>
    <dbReference type="NCBI Taxonomy" id="614101"/>
    <lineage>
        <taxon>Eukaryota</taxon>
        <taxon>Metazoa</taxon>
        <taxon>Ecdysozoa</taxon>
        <taxon>Arthropoda</taxon>
        <taxon>Hexapoda</taxon>
        <taxon>Insecta</taxon>
        <taxon>Pterygota</taxon>
        <taxon>Neoptera</taxon>
        <taxon>Polyneoptera</taxon>
        <taxon>Phasmatodea</taxon>
        <taxon>Verophasmatodea</taxon>
        <taxon>Anareolatae</taxon>
        <taxon>Phasmatidae</taxon>
        <taxon>Eurycanthinae</taxon>
        <taxon>Dryococelus</taxon>
    </lineage>
</organism>
<comment type="caution">
    <text evidence="1">The sequence shown here is derived from an EMBL/GenBank/DDBJ whole genome shotgun (WGS) entry which is preliminary data.</text>
</comment>
<protein>
    <submittedName>
        <fullName evidence="1">Uncharacterized protein</fullName>
    </submittedName>
</protein>
<reference evidence="1 2" key="1">
    <citation type="submission" date="2023-02" db="EMBL/GenBank/DDBJ databases">
        <title>LHISI_Scaffold_Assembly.</title>
        <authorList>
            <person name="Stuart O.P."/>
            <person name="Cleave R."/>
            <person name="Magrath M.J.L."/>
            <person name="Mikheyev A.S."/>
        </authorList>
    </citation>
    <scope>NUCLEOTIDE SEQUENCE [LARGE SCALE GENOMIC DNA]</scope>
    <source>
        <strain evidence="1">Daus_M_001</strain>
        <tissue evidence="1">Leg muscle</tissue>
    </source>
</reference>